<accession>A0A5C7J7A9</accession>
<dbReference type="GO" id="GO:0016787">
    <property type="term" value="F:hydrolase activity"/>
    <property type="evidence" value="ECO:0007669"/>
    <property type="project" value="UniProtKB-KW"/>
</dbReference>
<proteinExistence type="predicted"/>
<evidence type="ECO:0000256" key="1">
    <source>
        <dbReference type="ARBA" id="ARBA00022801"/>
    </source>
</evidence>
<evidence type="ECO:0000256" key="2">
    <source>
        <dbReference type="SAM" id="MobiDB-lite"/>
    </source>
</evidence>
<dbReference type="Proteomes" id="UP000321026">
    <property type="component" value="Unassembled WGS sequence"/>
</dbReference>
<reference evidence="4 5" key="1">
    <citation type="submission" date="2018-09" db="EMBL/GenBank/DDBJ databases">
        <title>Metagenome Assembled Genomes from an Advanced Water Purification Facility.</title>
        <authorList>
            <person name="Stamps B.W."/>
            <person name="Spear J.R."/>
        </authorList>
    </citation>
    <scope>NUCLEOTIDE SEQUENCE [LARGE SCALE GENOMIC DNA]</scope>
    <source>
        <strain evidence="4">Bin_63_2</strain>
    </source>
</reference>
<feature type="compositionally biased region" description="Polar residues" evidence="2">
    <location>
        <begin position="131"/>
        <end position="152"/>
    </location>
</feature>
<comment type="caution">
    <text evidence="4">The sequence shown here is derived from an EMBL/GenBank/DDBJ whole genome shotgun (WGS) entry which is preliminary data.</text>
</comment>
<dbReference type="Pfam" id="PF06737">
    <property type="entry name" value="Transglycosylas"/>
    <property type="match status" value="1"/>
</dbReference>
<name>A0A5C7J7A9_9BACT</name>
<evidence type="ECO:0000313" key="5">
    <source>
        <dbReference type="Proteomes" id="UP000321026"/>
    </source>
</evidence>
<organism evidence="4 5">
    <name type="scientific">Candidatus Dojkabacteria bacterium</name>
    <dbReference type="NCBI Taxonomy" id="2099670"/>
    <lineage>
        <taxon>Bacteria</taxon>
        <taxon>Candidatus Dojkabacteria</taxon>
    </lineage>
</organism>
<feature type="domain" description="Resuscitation-promoting factor core lysozyme-like" evidence="3">
    <location>
        <begin position="14"/>
        <end position="71"/>
    </location>
</feature>
<protein>
    <recommendedName>
        <fullName evidence="3">Resuscitation-promoting factor core lysozyme-like domain-containing protein</fullName>
    </recommendedName>
</protein>
<keyword evidence="1" id="KW-0378">Hydrolase</keyword>
<evidence type="ECO:0000259" key="3">
    <source>
        <dbReference type="Pfam" id="PF06737"/>
    </source>
</evidence>
<gene>
    <name evidence="4" type="ORF">E6Q11_03195</name>
</gene>
<feature type="region of interest" description="Disordered" evidence="2">
    <location>
        <begin position="130"/>
        <end position="154"/>
    </location>
</feature>
<dbReference type="Gene3D" id="1.10.530.10">
    <property type="match status" value="1"/>
</dbReference>
<evidence type="ECO:0000313" key="4">
    <source>
        <dbReference type="EMBL" id="TXG77198.1"/>
    </source>
</evidence>
<dbReference type="AlphaFoldDB" id="A0A5C7J7A9"/>
<dbReference type="EMBL" id="SSDS01000051">
    <property type="protein sequence ID" value="TXG77198.1"/>
    <property type="molecule type" value="Genomic_DNA"/>
</dbReference>
<dbReference type="SUPFAM" id="SSF53955">
    <property type="entry name" value="Lysozyme-like"/>
    <property type="match status" value="1"/>
</dbReference>
<sequence length="597" mass="64383">MQETLDQDVINLSKAIRQVESGGNFTARGKSGEYGAYQFTKDTWKKTAPKYGVAVEIEQATPEQQNEVAYRQIKEWKDAGYNPGQIASMWNSGKPDAYLDENYKGTNKYGANYDVPAYAKSVATAYHTIKSGGQPQQDSQNPSSTTYVQPQQPEEKPGFFRSVAQSIAQPFESIGQGLLNELRQGTGLEGGVKKEAKGFFGNKVDPVGYRGGQELGAGETAKQFAGNVLQGVATVGTPTGVARSLSTTALGSLAKGAKIGGLLGGAQGLGEGLEEGEDVTSSLEKALKGAAVGAPLGAVTGGLLAGKRAATPNSEEIMQRVARVSKSKQASFEQTAGESVGQYLDKRGIYGDVDQITRQLFERFTKSKQVADDALAKIQGTYKAQPVKTALTELQQKVARTSSPGAPDSDLGRVLELVQKEKTTGLNMSEINEVKRLYERRVRLDFIKENAPESVTRATNIDNALRQWQFNEAEKAGLKNLPDINRETRLAKKLLDDLGQEYAGQMGNNAISLTDWVALSGGDLSSALMFLTKKGVSNKKIQSYIAKTFSKNKEKKGLIEADFNLLSLPPGDKTKGVMSTIKVSPTKEKDISKGFFK</sequence>
<dbReference type="InterPro" id="IPR023346">
    <property type="entry name" value="Lysozyme-like_dom_sf"/>
</dbReference>
<dbReference type="InterPro" id="IPR010618">
    <property type="entry name" value="RPF"/>
</dbReference>